<organism evidence="1">
    <name type="scientific">Hydrogenobacter sp</name>
    <dbReference type="NCBI Taxonomy" id="2152829"/>
    <lineage>
        <taxon>Bacteria</taxon>
        <taxon>Pseudomonadati</taxon>
        <taxon>Aquificota</taxon>
        <taxon>Aquificia</taxon>
        <taxon>Aquificales</taxon>
        <taxon>Aquificaceae</taxon>
        <taxon>Hydrogenobacter</taxon>
    </lineage>
</organism>
<reference evidence="1" key="1">
    <citation type="journal article" date="2020" name="mSystems">
        <title>Genome- and Community-Level Interaction Insights into Carbon Utilization and Element Cycling Functions of Hydrothermarchaeota in Hydrothermal Sediment.</title>
        <authorList>
            <person name="Zhou Z."/>
            <person name="Liu Y."/>
            <person name="Xu W."/>
            <person name="Pan J."/>
            <person name="Luo Z.H."/>
            <person name="Li M."/>
        </authorList>
    </citation>
    <scope>NUCLEOTIDE SEQUENCE [LARGE SCALE GENOMIC DNA]</scope>
    <source>
        <strain evidence="1">SpSt-132</strain>
    </source>
</reference>
<protein>
    <submittedName>
        <fullName evidence="1">Uncharacterized protein</fullName>
    </submittedName>
</protein>
<accession>A0A7C2V442</accession>
<dbReference type="AlphaFoldDB" id="A0A7C2V442"/>
<sequence length="138" mass="16624">MIGYDQYTTLAYPYKYPIGSITFATTEYIMKKLEQFEEEGLYTFEDKEEIIRFLIKNPDLIQELYSAHQHICKVFGECNIHVKLYKDPEENTEEILIVIKSKNPPEKILELYERLFEDWYIKIMDKVFPRLDYTVETT</sequence>
<proteinExistence type="predicted"/>
<dbReference type="EMBL" id="DSFP01000064">
    <property type="protein sequence ID" value="HEW46418.1"/>
    <property type="molecule type" value="Genomic_DNA"/>
</dbReference>
<comment type="caution">
    <text evidence="1">The sequence shown here is derived from an EMBL/GenBank/DDBJ whole genome shotgun (WGS) entry which is preliminary data.</text>
</comment>
<gene>
    <name evidence="1" type="ORF">ENO47_07135</name>
</gene>
<name>A0A7C2V442_9AQUI</name>
<evidence type="ECO:0000313" key="1">
    <source>
        <dbReference type="EMBL" id="HEW46418.1"/>
    </source>
</evidence>